<name>A0A7W7WFD1_9ACTN</name>
<keyword evidence="2" id="KW-1185">Reference proteome</keyword>
<evidence type="ECO:0000313" key="2">
    <source>
        <dbReference type="Proteomes" id="UP000573327"/>
    </source>
</evidence>
<comment type="caution">
    <text evidence="1">The sequence shown here is derived from an EMBL/GenBank/DDBJ whole genome shotgun (WGS) entry which is preliminary data.</text>
</comment>
<protein>
    <submittedName>
        <fullName evidence="1">Uncharacterized protein</fullName>
    </submittedName>
</protein>
<dbReference type="RefSeq" id="WP_184911481.1">
    <property type="nucleotide sequence ID" value="NZ_JACHJR010000001.1"/>
</dbReference>
<reference evidence="1 2" key="1">
    <citation type="submission" date="2020-08" db="EMBL/GenBank/DDBJ databases">
        <title>Sequencing the genomes of 1000 actinobacteria strains.</title>
        <authorList>
            <person name="Klenk H.-P."/>
        </authorList>
    </citation>
    <scope>NUCLEOTIDE SEQUENCE [LARGE SCALE GENOMIC DNA]</scope>
    <source>
        <strain evidence="1 2">DSM 44786</strain>
    </source>
</reference>
<proteinExistence type="predicted"/>
<dbReference type="AlphaFoldDB" id="A0A7W7WFD1"/>
<organism evidence="1 2">
    <name type="scientific">Kitasatospora gansuensis</name>
    <dbReference type="NCBI Taxonomy" id="258050"/>
    <lineage>
        <taxon>Bacteria</taxon>
        <taxon>Bacillati</taxon>
        <taxon>Actinomycetota</taxon>
        <taxon>Actinomycetes</taxon>
        <taxon>Kitasatosporales</taxon>
        <taxon>Streptomycetaceae</taxon>
        <taxon>Kitasatospora</taxon>
    </lineage>
</organism>
<accession>A0A7W7WFD1</accession>
<dbReference type="Proteomes" id="UP000573327">
    <property type="component" value="Unassembled WGS sequence"/>
</dbReference>
<sequence length="157" mass="16553">MSSTTVVCFGDEQFLAYDVALGVLFAEAIEVAEASAEDDQPSWRSELIQRMRVNAALASDFAVVLDEFGADQRTELLSWVQQAGSRLTARGGVSSGEVAGWDVLDGLTLHVRGAGHIAAAPLVELGEAMAQLIAGTLPPAPDGQHWLFGLPSGRCSL</sequence>
<evidence type="ECO:0000313" key="1">
    <source>
        <dbReference type="EMBL" id="MBB4945151.1"/>
    </source>
</evidence>
<gene>
    <name evidence="1" type="ORF">F4556_000686</name>
</gene>
<dbReference type="EMBL" id="JACHJR010000001">
    <property type="protein sequence ID" value="MBB4945151.1"/>
    <property type="molecule type" value="Genomic_DNA"/>
</dbReference>